<dbReference type="InParanoid" id="A0A517SJ64"/>
<evidence type="ECO:0000256" key="1">
    <source>
        <dbReference type="ARBA" id="ARBA00022617"/>
    </source>
</evidence>
<evidence type="ECO:0000256" key="4">
    <source>
        <dbReference type="PROSITE-ProRule" id="PRU00433"/>
    </source>
</evidence>
<evidence type="ECO:0000256" key="5">
    <source>
        <dbReference type="SAM" id="SignalP"/>
    </source>
</evidence>
<keyword evidence="1 4" id="KW-0349">Heme</keyword>
<dbReference type="GO" id="GO:0020037">
    <property type="term" value="F:heme binding"/>
    <property type="evidence" value="ECO:0007669"/>
    <property type="project" value="InterPro"/>
</dbReference>
<keyword evidence="3 4" id="KW-0408">Iron</keyword>
<evidence type="ECO:0000313" key="7">
    <source>
        <dbReference type="EMBL" id="QDT56168.1"/>
    </source>
</evidence>
<accession>A0A517SJ64</accession>
<dbReference type="SUPFAM" id="SSF46626">
    <property type="entry name" value="Cytochrome c"/>
    <property type="match status" value="1"/>
</dbReference>
<evidence type="ECO:0000313" key="8">
    <source>
        <dbReference type="Proteomes" id="UP000315700"/>
    </source>
</evidence>
<organism evidence="7 8">
    <name type="scientific">Caulifigura coniformis</name>
    <dbReference type="NCBI Taxonomy" id="2527983"/>
    <lineage>
        <taxon>Bacteria</taxon>
        <taxon>Pseudomonadati</taxon>
        <taxon>Planctomycetota</taxon>
        <taxon>Planctomycetia</taxon>
        <taxon>Planctomycetales</taxon>
        <taxon>Planctomycetaceae</taxon>
        <taxon>Caulifigura</taxon>
    </lineage>
</organism>
<dbReference type="Pfam" id="PF13385">
    <property type="entry name" value="Laminin_G_3"/>
    <property type="match status" value="1"/>
</dbReference>
<dbReference type="KEGG" id="ccos:Pan44_42200"/>
<dbReference type="AlphaFoldDB" id="A0A517SJ64"/>
<dbReference type="Proteomes" id="UP000315700">
    <property type="component" value="Chromosome"/>
</dbReference>
<dbReference type="InterPro" id="IPR011444">
    <property type="entry name" value="DUF1549"/>
</dbReference>
<dbReference type="InterPro" id="IPR011429">
    <property type="entry name" value="Cyt_c_Planctomycete-type"/>
</dbReference>
<name>A0A517SJ64_9PLAN</name>
<proteinExistence type="predicted"/>
<dbReference type="Pfam" id="PF07635">
    <property type="entry name" value="PSCyt1"/>
    <property type="match status" value="1"/>
</dbReference>
<evidence type="ECO:0000256" key="3">
    <source>
        <dbReference type="ARBA" id="ARBA00023004"/>
    </source>
</evidence>
<feature type="domain" description="Cytochrome c" evidence="6">
    <location>
        <begin position="20"/>
        <end position="213"/>
    </location>
</feature>
<dbReference type="SUPFAM" id="SSF49899">
    <property type="entry name" value="Concanavalin A-like lectins/glucanases"/>
    <property type="match status" value="1"/>
</dbReference>
<dbReference type="PANTHER" id="PTHR35889:SF3">
    <property type="entry name" value="F-BOX DOMAIN-CONTAINING PROTEIN"/>
    <property type="match status" value="1"/>
</dbReference>
<dbReference type="InterPro" id="IPR022655">
    <property type="entry name" value="DUF1553"/>
</dbReference>
<dbReference type="OrthoDB" id="127107at2"/>
<dbReference type="InterPro" id="IPR036909">
    <property type="entry name" value="Cyt_c-like_dom_sf"/>
</dbReference>
<dbReference type="GO" id="GO:0046872">
    <property type="term" value="F:metal ion binding"/>
    <property type="evidence" value="ECO:0007669"/>
    <property type="project" value="UniProtKB-KW"/>
</dbReference>
<dbReference type="InterPro" id="IPR009056">
    <property type="entry name" value="Cyt_c-like_dom"/>
</dbReference>
<dbReference type="EMBL" id="CP036271">
    <property type="protein sequence ID" value="QDT56168.1"/>
    <property type="molecule type" value="Genomic_DNA"/>
</dbReference>
<dbReference type="GO" id="GO:0009055">
    <property type="term" value="F:electron transfer activity"/>
    <property type="evidence" value="ECO:0007669"/>
    <property type="project" value="InterPro"/>
</dbReference>
<evidence type="ECO:0000256" key="2">
    <source>
        <dbReference type="ARBA" id="ARBA00022723"/>
    </source>
</evidence>
<dbReference type="Gene3D" id="2.60.120.200">
    <property type="match status" value="1"/>
</dbReference>
<keyword evidence="5" id="KW-0732">Signal</keyword>
<dbReference type="Pfam" id="PF07587">
    <property type="entry name" value="PSD1"/>
    <property type="match status" value="1"/>
</dbReference>
<dbReference type="PROSITE" id="PS51007">
    <property type="entry name" value="CYTC"/>
    <property type="match status" value="1"/>
</dbReference>
<gene>
    <name evidence="7" type="ORF">Pan44_42200</name>
</gene>
<keyword evidence="8" id="KW-1185">Reference proteome</keyword>
<evidence type="ECO:0000259" key="6">
    <source>
        <dbReference type="PROSITE" id="PS51007"/>
    </source>
</evidence>
<feature type="signal peptide" evidence="5">
    <location>
        <begin position="1"/>
        <end position="24"/>
    </location>
</feature>
<dbReference type="Pfam" id="PF07583">
    <property type="entry name" value="PSCyt2"/>
    <property type="match status" value="1"/>
</dbReference>
<keyword evidence="2 4" id="KW-0479">Metal-binding</keyword>
<sequence length="1052" mass="117007" precursor="true">MLRADVLIAVAVAATCFSEALAQAAPPTYNKDIRPILVDACFACHGPDSASRKADLRLDRFADATATGAIVAGKPDESQLIARITSTDPDEIMPPPSTKKHLTPAQIETLKQWVAAGAVYEQHWSLIPPTLPAVPHIEKPAFPLRNPIDSFILAKLNAAELAPAPEADRRSLARRLSLDLTGLPPAPETVEKFIADSSDDAYEKLVDSFLASPAWGEHRGRYWLDAARYGDTHGIHIDNFREMWTYRDWVINAFNRNMPFDQFTVDQLAGDLLPNRTYDQQIASGFNRCNITTNEGGAIAEEYAVLYNRDRTETTAQVWLGLTAGCSVCHDHKFDPLSQKEFYEMAAFFNNTTQNPMDGNIKDTPPIIVVPQDEELVRWKELEIEVPKSKELVEARKKDGRGDFDKWLETAGQDIVDKMAPVSGLLVQARLGEGEGKSLAVKIGEESKTLDLADKAKWQDGPPGEKALLLNGGAAAESPDIGDFEKDQPFSIAAWVKVASNDSSGALCARMDNSKDFRGWDFWVQQRRIGMHIIDSWPGNALKVVSKAALPVDKWTHVVITYDGTAKADGLKIYYNGKPQFVNVEQDRLTGSIRTQVPFKIGQRNGSDPISAAGLHDLRIYGRVLETFEASSLGQADLLAKTLRKPADKRTDAEVNGLYDWWLGAIDEAYQAAATNQGNLEREQAAIRGRGKIAHVMQEKTEPAMAFVLFRGEYDKRRDEVRPKTPAVLPAFPEDYSKDRLGFAKWLLLPEQPLTARVTVNRFWQELFGTGLVRTAGDFGITGELPSHPELLDWLALDFRDNGWDIKRFFKQVVMSSTYRQAAVATPAKLEKDLENRLLSRGPRFRMDGEMIRDGALATSGLLSPKIGGPSVKPYQPDGVWEAVAMIGSNTRNYVRDTGESLYRRSLYTFWKRSAPPAQMEIFNAPSRETCVVRRERTNTPLQALVTLNDEQFVEAARRLAENTLKAGGSFDERLDFVTSRLISRPLENTERSIVRGVHDRLLAVYSADVEAAKKLIAVGESKADAMLPHGELAAWTMTINELMNLDEVLNK</sequence>
<dbReference type="PANTHER" id="PTHR35889">
    <property type="entry name" value="CYCLOINULO-OLIGOSACCHARIDE FRUCTANOTRANSFERASE-RELATED"/>
    <property type="match status" value="1"/>
</dbReference>
<reference evidence="7 8" key="1">
    <citation type="submission" date="2019-02" db="EMBL/GenBank/DDBJ databases">
        <title>Deep-cultivation of Planctomycetes and their phenomic and genomic characterization uncovers novel biology.</title>
        <authorList>
            <person name="Wiegand S."/>
            <person name="Jogler M."/>
            <person name="Boedeker C."/>
            <person name="Pinto D."/>
            <person name="Vollmers J."/>
            <person name="Rivas-Marin E."/>
            <person name="Kohn T."/>
            <person name="Peeters S.H."/>
            <person name="Heuer A."/>
            <person name="Rast P."/>
            <person name="Oberbeckmann S."/>
            <person name="Bunk B."/>
            <person name="Jeske O."/>
            <person name="Meyerdierks A."/>
            <person name="Storesund J.E."/>
            <person name="Kallscheuer N."/>
            <person name="Luecker S."/>
            <person name="Lage O.M."/>
            <person name="Pohl T."/>
            <person name="Merkel B.J."/>
            <person name="Hornburger P."/>
            <person name="Mueller R.-W."/>
            <person name="Bruemmer F."/>
            <person name="Labrenz M."/>
            <person name="Spormann A.M."/>
            <person name="Op den Camp H."/>
            <person name="Overmann J."/>
            <person name="Amann R."/>
            <person name="Jetten M.S.M."/>
            <person name="Mascher T."/>
            <person name="Medema M.H."/>
            <person name="Devos D.P."/>
            <person name="Kaster A.-K."/>
            <person name="Ovreas L."/>
            <person name="Rohde M."/>
            <person name="Galperin M.Y."/>
            <person name="Jogler C."/>
        </authorList>
    </citation>
    <scope>NUCLEOTIDE SEQUENCE [LARGE SCALE GENOMIC DNA]</scope>
    <source>
        <strain evidence="7 8">Pan44</strain>
    </source>
</reference>
<dbReference type="RefSeq" id="WP_145033180.1">
    <property type="nucleotide sequence ID" value="NZ_CP036271.1"/>
</dbReference>
<feature type="chain" id="PRO_5022223221" evidence="5">
    <location>
        <begin position="25"/>
        <end position="1052"/>
    </location>
</feature>
<protein>
    <submittedName>
        <fullName evidence="7">Planctomycete cytochrome C</fullName>
    </submittedName>
</protein>
<dbReference type="InterPro" id="IPR013320">
    <property type="entry name" value="ConA-like_dom_sf"/>
</dbReference>